<evidence type="ECO:0000256" key="3">
    <source>
        <dbReference type="ARBA" id="ARBA00022692"/>
    </source>
</evidence>
<dbReference type="AlphaFoldDB" id="A0A6C0U3D4"/>
<feature type="transmembrane region" description="Helical" evidence="6">
    <location>
        <begin position="308"/>
        <end position="338"/>
    </location>
</feature>
<comment type="subcellular location">
    <subcellularLocation>
        <location evidence="1">Membrane</location>
        <topology evidence="1">Multi-pass membrane protein</topology>
    </subcellularLocation>
</comment>
<keyword evidence="8" id="KW-1185">Reference proteome</keyword>
<dbReference type="EMBL" id="CP048711">
    <property type="protein sequence ID" value="QIB66448.1"/>
    <property type="molecule type" value="Genomic_DNA"/>
</dbReference>
<feature type="transmembrane region" description="Helical" evidence="6">
    <location>
        <begin position="60"/>
        <end position="85"/>
    </location>
</feature>
<accession>A0A6C0U3D4</accession>
<feature type="transmembrane region" description="Helical" evidence="6">
    <location>
        <begin position="271"/>
        <end position="288"/>
    </location>
</feature>
<evidence type="ECO:0000313" key="7">
    <source>
        <dbReference type="EMBL" id="QIB66448.1"/>
    </source>
</evidence>
<keyword evidence="5 6" id="KW-0472">Membrane</keyword>
<dbReference type="RefSeq" id="WP_163495882.1">
    <property type="nucleotide sequence ID" value="NZ_CP048711.1"/>
</dbReference>
<evidence type="ECO:0000313" key="8">
    <source>
        <dbReference type="Proteomes" id="UP000477680"/>
    </source>
</evidence>
<evidence type="ECO:0000256" key="4">
    <source>
        <dbReference type="ARBA" id="ARBA00022989"/>
    </source>
</evidence>
<feature type="transmembrane region" description="Helical" evidence="6">
    <location>
        <begin position="156"/>
        <end position="174"/>
    </location>
</feature>
<name>A0A6C0U3D4_9GAMM</name>
<reference evidence="7 8" key="1">
    <citation type="submission" date="2020-02" db="EMBL/GenBank/DDBJ databases">
        <title>Genome sequencing for Kineobactrum sp. M2.</title>
        <authorList>
            <person name="Park S.-J."/>
        </authorList>
    </citation>
    <scope>NUCLEOTIDE SEQUENCE [LARGE SCALE GENOMIC DNA]</scope>
    <source>
        <strain evidence="7 8">M2</strain>
    </source>
</reference>
<dbReference type="Proteomes" id="UP000477680">
    <property type="component" value="Chromosome"/>
</dbReference>
<feature type="transmembrane region" description="Helical" evidence="6">
    <location>
        <begin position="210"/>
        <end position="231"/>
    </location>
</feature>
<gene>
    <name evidence="7" type="ORF">G3T16_14620</name>
</gene>
<dbReference type="PANTHER" id="PTHR21716:SF4">
    <property type="entry name" value="TRANSMEMBRANE PROTEIN 245"/>
    <property type="match status" value="1"/>
</dbReference>
<dbReference type="KEGG" id="kim:G3T16_14620"/>
<comment type="similarity">
    <text evidence="2">Belongs to the autoinducer-2 exporter (AI-2E) (TC 2.A.86) family.</text>
</comment>
<dbReference type="InterPro" id="IPR002549">
    <property type="entry name" value="AI-2E-like"/>
</dbReference>
<organism evidence="7 8">
    <name type="scientific">Kineobactrum salinum</name>
    <dbReference type="NCBI Taxonomy" id="2708301"/>
    <lineage>
        <taxon>Bacteria</taxon>
        <taxon>Pseudomonadati</taxon>
        <taxon>Pseudomonadota</taxon>
        <taxon>Gammaproteobacteria</taxon>
        <taxon>Cellvibrionales</taxon>
        <taxon>Halieaceae</taxon>
        <taxon>Kineobactrum</taxon>
    </lineage>
</organism>
<dbReference type="GO" id="GO:0016020">
    <property type="term" value="C:membrane"/>
    <property type="evidence" value="ECO:0007669"/>
    <property type="project" value="UniProtKB-SubCell"/>
</dbReference>
<keyword evidence="4 6" id="KW-1133">Transmembrane helix</keyword>
<dbReference type="Pfam" id="PF01594">
    <property type="entry name" value="AI-2E_transport"/>
    <property type="match status" value="1"/>
</dbReference>
<protein>
    <submittedName>
        <fullName evidence="7">AI-2E family transporter</fullName>
    </submittedName>
</protein>
<feature type="transmembrane region" description="Helical" evidence="6">
    <location>
        <begin position="237"/>
        <end position="259"/>
    </location>
</feature>
<dbReference type="PANTHER" id="PTHR21716">
    <property type="entry name" value="TRANSMEMBRANE PROTEIN"/>
    <property type="match status" value="1"/>
</dbReference>
<evidence type="ECO:0000256" key="1">
    <source>
        <dbReference type="ARBA" id="ARBA00004141"/>
    </source>
</evidence>
<sequence length="364" mass="39648">MAERKLEQRSFLLCLVAVTGLFLLLLKPFFAPVLWACVIAVLFHPMQLRLQRAWGDRPNLIALTTLLACVVLLVIPVLGVLASFLQQGLALYQQIDEGDIQPGQYVDQIRSAFPALQALLDRFGIDMEKLRSAATGAVVASSRFLAQNALAVGQSTFGFFLKLALMLYVAYFLLRDGSRLTTALVDALPLGDERERLLFRKFAEVTRATVKGNLLVAMVQGALGGLIFWILGLPAPLLWGVVMAILSLIPAVGAGLVWLPAAIYLYAVGEWTSATVMLAYGITVIGLADNVLRPILVGRDTKLPDWMVLLSTLGGLAMFGINGFVVGPLIAVLFIAFWQIFSREFNEPTSVSDQQQLASPETAE</sequence>
<evidence type="ECO:0000256" key="5">
    <source>
        <dbReference type="ARBA" id="ARBA00023136"/>
    </source>
</evidence>
<evidence type="ECO:0000256" key="6">
    <source>
        <dbReference type="SAM" id="Phobius"/>
    </source>
</evidence>
<evidence type="ECO:0000256" key="2">
    <source>
        <dbReference type="ARBA" id="ARBA00009773"/>
    </source>
</evidence>
<proteinExistence type="inferred from homology"/>
<keyword evidence="3 6" id="KW-0812">Transmembrane</keyword>